<proteinExistence type="predicted"/>
<dbReference type="RefSeq" id="WP_092343945.1">
    <property type="nucleotide sequence ID" value="NZ_FNQN01000001.1"/>
</dbReference>
<dbReference type="Proteomes" id="UP000199409">
    <property type="component" value="Unassembled WGS sequence"/>
</dbReference>
<reference evidence="1 2" key="1">
    <citation type="submission" date="2016-10" db="EMBL/GenBank/DDBJ databases">
        <authorList>
            <person name="de Groot N.N."/>
        </authorList>
    </citation>
    <scope>NUCLEOTIDE SEQUENCE [LARGE SCALE GENOMIC DNA]</scope>
    <source>
        <strain evidence="1 2">DSM 7343</strain>
    </source>
</reference>
<dbReference type="STRING" id="37625.SAMN05660420_00064"/>
<dbReference type="SUPFAM" id="SSF48452">
    <property type="entry name" value="TPR-like"/>
    <property type="match status" value="1"/>
</dbReference>
<evidence type="ECO:0000313" key="2">
    <source>
        <dbReference type="Proteomes" id="UP000199409"/>
    </source>
</evidence>
<evidence type="ECO:0008006" key="3">
    <source>
        <dbReference type="Google" id="ProtNLM"/>
    </source>
</evidence>
<organism evidence="1 2">
    <name type="scientific">Desulfuromusa kysingii</name>
    <dbReference type="NCBI Taxonomy" id="37625"/>
    <lineage>
        <taxon>Bacteria</taxon>
        <taxon>Pseudomonadati</taxon>
        <taxon>Thermodesulfobacteriota</taxon>
        <taxon>Desulfuromonadia</taxon>
        <taxon>Desulfuromonadales</taxon>
        <taxon>Geopsychrobacteraceae</taxon>
        <taxon>Desulfuromusa</taxon>
    </lineage>
</organism>
<dbReference type="InterPro" id="IPR011990">
    <property type="entry name" value="TPR-like_helical_dom_sf"/>
</dbReference>
<gene>
    <name evidence="1" type="ORF">SAMN05660420_00064</name>
</gene>
<dbReference type="SUPFAM" id="SSF81901">
    <property type="entry name" value="HCP-like"/>
    <property type="match status" value="1"/>
</dbReference>
<dbReference type="AlphaFoldDB" id="A0A1H3VJ68"/>
<sequence>MRHPIHAVKIIGLLLLILLFIMSMTMSAKAAEPVSLLKMTKQKTPRSTQITLELSALPKFTTAKSGQRFDLLLGNVQLAPDLRSLPEDEKIVKFLFAQKKEELLISIVLRRSPENIIIESKQQPAQITINIDWETNASSRPAIAFQITDMPPRKAGKRAAKFQQESPWKGRWDDFFRDYRTLWQLKLPLSFTFPQLPKLITDDGSPLWPLQQHADNNMFLSLLQTATGLSELDQQQRYIRDLFMAEAQLRTGAIESGITRIDALRRQKGAEQLRVEYLTAYGQALQGQPFVAQLTLQQLLPKLDENHPLLPLVHFLFAETALDSDQNQVALEQLQTPEINWPKTLQIPLQLRTADANSGLGNLDLALNAYRDLAEEPGLFDVYRCSLNRAAFSAFKAEDYRFANHLYRKLIDPLIEGPGDDLLLFAAGLSADEAGDRGWGMIGLQRATLDRPDTEGGDRATLRLIDKKWINGGELEREQSATAYAQLAETSHFRIVREESQLKYALTLYLLGAHQESIESLLYFQRNYGSSPLVREANLLILQQLPTVVRQLIENQNDLQAVVLAEKNRKLLLRSGFDKGFLRDLATAFNRLGLYERSTRVLLYLFDRSSGQPDHEFIYLPLAQSYSKRKEYQEAGRYARRYLEKFPHGEDSGALFGILLDAFEREGDQDQLLAWLDRKDRPSSTALEIRAANIYGQLGRWQDLVNSLETITRSGETLQVKEMALQGEGYYQTNQNNAAVKIYNQLVNDPQFGTQARYRTAQILLRQQQRTAALNLLQQVVDADGSSPWGKLAQDLLIEEKR</sequence>
<protein>
    <recommendedName>
        <fullName evidence="3">Tetratricopeptide repeat-containing protein</fullName>
    </recommendedName>
</protein>
<dbReference type="OrthoDB" id="5428062at2"/>
<dbReference type="EMBL" id="FNQN01000001">
    <property type="protein sequence ID" value="SDZ74284.1"/>
    <property type="molecule type" value="Genomic_DNA"/>
</dbReference>
<accession>A0A1H3VJ68</accession>
<name>A0A1H3VJ68_9BACT</name>
<dbReference type="Gene3D" id="1.25.40.10">
    <property type="entry name" value="Tetratricopeptide repeat domain"/>
    <property type="match status" value="2"/>
</dbReference>
<evidence type="ECO:0000313" key="1">
    <source>
        <dbReference type="EMBL" id="SDZ74284.1"/>
    </source>
</evidence>
<keyword evidence="2" id="KW-1185">Reference proteome</keyword>